<evidence type="ECO:0000256" key="8">
    <source>
        <dbReference type="ARBA" id="ARBA00023329"/>
    </source>
</evidence>
<evidence type="ECO:0000256" key="4">
    <source>
        <dbReference type="ARBA" id="ARBA00022833"/>
    </source>
</evidence>
<dbReference type="Proteomes" id="UP001177003">
    <property type="component" value="Chromosome 5"/>
</dbReference>
<proteinExistence type="inferred from homology"/>
<dbReference type="GO" id="GO:0005789">
    <property type="term" value="C:endoplasmic reticulum membrane"/>
    <property type="evidence" value="ECO:0007669"/>
    <property type="project" value="UniProtKB-SubCell"/>
</dbReference>
<dbReference type="GO" id="GO:0070971">
    <property type="term" value="C:endoplasmic reticulum exit site"/>
    <property type="evidence" value="ECO:0007669"/>
    <property type="project" value="TreeGrafter"/>
</dbReference>
<evidence type="ECO:0000256" key="7">
    <source>
        <dbReference type="ARBA" id="ARBA00023136"/>
    </source>
</evidence>
<dbReference type="PANTHER" id="PTHR11141:SF0">
    <property type="entry name" value="PROTEIN TRANSPORT PROTEIN SEC23"/>
    <property type="match status" value="1"/>
</dbReference>
<evidence type="ECO:0000259" key="10">
    <source>
        <dbReference type="Pfam" id="PF04815"/>
    </source>
</evidence>
<dbReference type="GO" id="GO:0006886">
    <property type="term" value="P:intracellular protein transport"/>
    <property type="evidence" value="ECO:0007669"/>
    <property type="project" value="InterPro"/>
</dbReference>
<dbReference type="AlphaFoldDB" id="A0AA35Z3Q5"/>
<dbReference type="GO" id="GO:0005096">
    <property type="term" value="F:GTPase activator activity"/>
    <property type="evidence" value="ECO:0007669"/>
    <property type="project" value="TreeGrafter"/>
</dbReference>
<dbReference type="PANTHER" id="PTHR11141">
    <property type="entry name" value="PROTEIN TRANSPORT PROTEIN SEC23"/>
    <property type="match status" value="1"/>
</dbReference>
<dbReference type="Gene3D" id="1.25.40.10">
    <property type="entry name" value="Tetratricopeptide repeat domain"/>
    <property type="match status" value="1"/>
</dbReference>
<protein>
    <recommendedName>
        <fullName evidence="9">Protein transport protein SEC23</fullName>
    </recommendedName>
</protein>
<evidence type="ECO:0000256" key="2">
    <source>
        <dbReference type="ARBA" id="ARBA00022723"/>
    </source>
</evidence>
<keyword evidence="3 9" id="KW-0256">Endoplasmic reticulum</keyword>
<dbReference type="InterPro" id="IPR037364">
    <property type="entry name" value="Sec23"/>
</dbReference>
<dbReference type="EMBL" id="OX465081">
    <property type="protein sequence ID" value="CAI9285350.1"/>
    <property type="molecule type" value="Genomic_DNA"/>
</dbReference>
<name>A0AA35Z3Q5_LACSI</name>
<evidence type="ECO:0000256" key="3">
    <source>
        <dbReference type="ARBA" id="ARBA00022824"/>
    </source>
</evidence>
<reference evidence="11" key="1">
    <citation type="submission" date="2023-04" db="EMBL/GenBank/DDBJ databases">
        <authorList>
            <person name="Vijverberg K."/>
            <person name="Xiong W."/>
            <person name="Schranz E."/>
        </authorList>
    </citation>
    <scope>NUCLEOTIDE SEQUENCE</scope>
</reference>
<keyword evidence="7 9" id="KW-0472">Membrane</keyword>
<dbReference type="Gene3D" id="1.20.120.730">
    <property type="entry name" value="Sec23/Sec24 helical domain"/>
    <property type="match status" value="1"/>
</dbReference>
<evidence type="ECO:0000256" key="5">
    <source>
        <dbReference type="ARBA" id="ARBA00022892"/>
    </source>
</evidence>
<evidence type="ECO:0000256" key="9">
    <source>
        <dbReference type="RuleBase" id="RU365030"/>
    </source>
</evidence>
<dbReference type="FunFam" id="1.20.120.730:FF:000005">
    <property type="entry name" value="Protein transport protein SEC23"/>
    <property type="match status" value="1"/>
</dbReference>
<comment type="subcellular location">
    <subcellularLocation>
        <location evidence="9">Cytoplasmic vesicle</location>
        <location evidence="9">COPII-coated vesicle membrane</location>
        <topology evidence="9">Peripheral membrane protein</topology>
        <orientation evidence="9">Cytoplasmic side</orientation>
    </subcellularLocation>
    <subcellularLocation>
        <location evidence="9">Endoplasmic reticulum membrane</location>
        <topology evidence="9">Peripheral membrane protein</topology>
        <orientation evidence="9">Cytoplasmic side</orientation>
    </subcellularLocation>
</comment>
<organism evidence="11 12">
    <name type="scientific">Lactuca saligna</name>
    <name type="common">Willowleaf lettuce</name>
    <dbReference type="NCBI Taxonomy" id="75948"/>
    <lineage>
        <taxon>Eukaryota</taxon>
        <taxon>Viridiplantae</taxon>
        <taxon>Streptophyta</taxon>
        <taxon>Embryophyta</taxon>
        <taxon>Tracheophyta</taxon>
        <taxon>Spermatophyta</taxon>
        <taxon>Magnoliopsida</taxon>
        <taxon>eudicotyledons</taxon>
        <taxon>Gunneridae</taxon>
        <taxon>Pentapetalae</taxon>
        <taxon>asterids</taxon>
        <taxon>campanulids</taxon>
        <taxon>Asterales</taxon>
        <taxon>Asteraceae</taxon>
        <taxon>Cichorioideae</taxon>
        <taxon>Cichorieae</taxon>
        <taxon>Lactucinae</taxon>
        <taxon>Lactuca</taxon>
    </lineage>
</organism>
<evidence type="ECO:0000313" key="11">
    <source>
        <dbReference type="EMBL" id="CAI9285350.1"/>
    </source>
</evidence>
<keyword evidence="2 9" id="KW-0479">Metal-binding</keyword>
<keyword evidence="12" id="KW-1185">Reference proteome</keyword>
<keyword evidence="5 9" id="KW-0931">ER-Golgi transport</keyword>
<dbReference type="InterPro" id="IPR011990">
    <property type="entry name" value="TPR-like_helical_dom_sf"/>
</dbReference>
<evidence type="ECO:0000256" key="1">
    <source>
        <dbReference type="ARBA" id="ARBA00022448"/>
    </source>
</evidence>
<feature type="domain" description="Sec23/Sec24 helical" evidence="10">
    <location>
        <begin position="425"/>
        <end position="522"/>
    </location>
</feature>
<keyword evidence="8 9" id="KW-0968">Cytoplasmic vesicle</keyword>
<keyword evidence="9" id="KW-0963">Cytoplasm</keyword>
<sequence>MERVSESTSGKLFNTDCLSLISSLKLIAVDTRTLRMLSGAFLIFTQIVFSSYDMASSFIKLLPQSTHNYISTGQMCYKPTPLLRILKMTNLTLKTVVALMIIPMIHPGEMWLSGLMEGSSIRTEEPVSSSSSSLGAQCVPPNVYHIGYGAKIKRSKSKQLENEFNQLIHSEKDEMQDMQVDSSAIISLIVGANNQEEIVVESIKHAKEAIALDVKDGNSWYNLGNACLTCFFVTGAWDHSKLHQSLKAYQNVEKDESMKSNPNLYFNSTTVNTYLENYERALSGFEAAATSKNPCLNATEEVQKMVNLFNKLDTLLKASLSNLLLLLLSFEKATGKKPLGIIFYRDDWVHQRDWRGPEPFHSMKSTNRAPVIGYFLLATTSGKAVAERFHGKLAAPFEKTKLSAYALAAMVESAVLSEELMQGFDHETAAVVVARLTSYKMEMEESFDATRWIDRNLICLCSKFGDYRKDDPSSFSLNPSFSLFPQFMFNLRRSQFVQVLNDIPDETAYFRMMLNRESITNATVMIQPSLIGLLEGLEIAVKLLSNISRQGLDEFKLAMFYLILDMNPKISYFDMARSFGGNETQTKVNTHRVVGT</sequence>
<keyword evidence="6 9" id="KW-0653">Protein transport</keyword>
<evidence type="ECO:0000256" key="6">
    <source>
        <dbReference type="ARBA" id="ARBA00022927"/>
    </source>
</evidence>
<keyword evidence="4 9" id="KW-0862">Zinc</keyword>
<dbReference type="InterPro" id="IPR006900">
    <property type="entry name" value="Sec23/24_helical_dom"/>
</dbReference>
<gene>
    <name evidence="11" type="ORF">LSALG_LOCUS24822</name>
</gene>
<comment type="similarity">
    <text evidence="9">Belongs to the SEC23/SEC24 family. SEC23 subfamily.</text>
</comment>
<dbReference type="InterPro" id="IPR036175">
    <property type="entry name" value="Sec23/24_helical_dom_sf"/>
</dbReference>
<keyword evidence="1 9" id="KW-0813">Transport</keyword>
<dbReference type="GO" id="GO:0090110">
    <property type="term" value="P:COPII-coated vesicle cargo loading"/>
    <property type="evidence" value="ECO:0007669"/>
    <property type="project" value="TreeGrafter"/>
</dbReference>
<evidence type="ECO:0000313" key="12">
    <source>
        <dbReference type="Proteomes" id="UP001177003"/>
    </source>
</evidence>
<accession>A0AA35Z3Q5</accession>
<comment type="function">
    <text evidence="9">Component of the coat protein complex II (COPII) which promotes the formation of transport vesicles from the endoplasmic reticulum (ER). The coat has two main functions, the physical deformation of the endoplasmic reticulum membrane into vesicles and the selection of cargo molecules.</text>
</comment>
<dbReference type="SUPFAM" id="SSF81811">
    <property type="entry name" value="Helical domain of Sec23/24"/>
    <property type="match status" value="1"/>
</dbReference>
<dbReference type="GO" id="GO:0030127">
    <property type="term" value="C:COPII vesicle coat"/>
    <property type="evidence" value="ECO:0007669"/>
    <property type="project" value="InterPro"/>
</dbReference>
<dbReference type="GO" id="GO:0046872">
    <property type="term" value="F:metal ion binding"/>
    <property type="evidence" value="ECO:0007669"/>
    <property type="project" value="UniProtKB-KW"/>
</dbReference>
<dbReference type="Pfam" id="PF04815">
    <property type="entry name" value="Sec23_helical"/>
    <property type="match status" value="1"/>
</dbReference>
<dbReference type="SUPFAM" id="SSF48452">
    <property type="entry name" value="TPR-like"/>
    <property type="match status" value="1"/>
</dbReference>